<accession>A0AAX4MWQ6</accession>
<keyword evidence="2" id="KW-1185">Reference proteome</keyword>
<evidence type="ECO:0000313" key="1">
    <source>
        <dbReference type="EMBL" id="WYV99130.1"/>
    </source>
</evidence>
<dbReference type="Proteomes" id="UP001438490">
    <property type="component" value="Segment"/>
</dbReference>
<protein>
    <submittedName>
        <fullName evidence="1">Uncharacterized protein</fullName>
    </submittedName>
</protein>
<gene>
    <name evidence="1" type="ORF">Amme3_00134</name>
</gene>
<organism evidence="1 2">
    <name type="scientific">Pseudomonas phage vB_PpuM-Amme-3</name>
    <dbReference type="NCBI Taxonomy" id="3132617"/>
    <lineage>
        <taxon>Viruses</taxon>
        <taxon>Duplodnaviria</taxon>
        <taxon>Heunggongvirae</taxon>
        <taxon>Uroviricota</taxon>
        <taxon>Caudoviricetes</taxon>
        <taxon>Vandenendeviridae</taxon>
        <taxon>Gorskivirinae</taxon>
        <taxon>Tartuvirus</taxon>
        <taxon>Tartuvirus amme3</taxon>
    </lineage>
</organism>
<evidence type="ECO:0000313" key="2">
    <source>
        <dbReference type="Proteomes" id="UP001438490"/>
    </source>
</evidence>
<proteinExistence type="predicted"/>
<dbReference type="EMBL" id="PP496413">
    <property type="protein sequence ID" value="WYV99130.1"/>
    <property type="molecule type" value="Genomic_DNA"/>
</dbReference>
<reference evidence="1 2" key="1">
    <citation type="submission" date="2024-03" db="EMBL/GenBank/DDBJ databases">
        <title>Isolation and characterization of a phage collection against Pseudomonas putida.</title>
        <authorList>
            <person name="Brauer A."/>
            <person name="Rosendahl S."/>
            <person name="Kangsep A."/>
            <person name="Rikberg R."/>
            <person name="Lewanczyk A.C."/>
            <person name="Horak R."/>
            <person name="Tamman H."/>
        </authorList>
    </citation>
    <scope>NUCLEOTIDE SEQUENCE [LARGE SCALE GENOMIC DNA]</scope>
</reference>
<sequence>MLSPEELRLLDARIRANADRVIRNATSDLYTYKGGAGPKPASFCNCVQPEMTEVLYNDEEKWPLWVDDIVSGVARLDWYGAREQQVPLSKKKIVQCFALLDTISASNISHLLKLGKRMSLYYYKACELLHQKLIDGYCTQSVYSLHYPEVFIYPREMIPQTDVTD</sequence>
<name>A0AAX4MWQ6_9CAUD</name>